<proteinExistence type="predicted"/>
<evidence type="ECO:0000313" key="5">
    <source>
        <dbReference type="EMBL" id="KAK9004979.1"/>
    </source>
</evidence>
<keyword evidence="2" id="KW-0732">Signal</keyword>
<keyword evidence="6" id="KW-1185">Reference proteome</keyword>
<dbReference type="SUPFAM" id="SSF52058">
    <property type="entry name" value="L domain-like"/>
    <property type="match status" value="1"/>
</dbReference>
<dbReference type="InterPro" id="IPR053211">
    <property type="entry name" value="DNA_repair-toleration"/>
</dbReference>
<evidence type="ECO:0000256" key="3">
    <source>
        <dbReference type="ARBA" id="ARBA00022737"/>
    </source>
</evidence>
<accession>A0ABR2QWD3</accession>
<dbReference type="Pfam" id="PF08263">
    <property type="entry name" value="LRRNT_2"/>
    <property type="match status" value="1"/>
</dbReference>
<dbReference type="InterPro" id="IPR001611">
    <property type="entry name" value="Leu-rich_rpt"/>
</dbReference>
<sequence>MSTFSVKSTTILTDQLALFALTDNIIHNLGNVLATNWSTSTSVCSWIGVGCGSKHRRVMALNLSGLELVGTLPPHLGNLSFLSLLSLRDNRFHGRLPVQLSNLQRLEYMHFGNNSFSGEIPSWLGSLTELRRLFLYGNQL</sequence>
<evidence type="ECO:0000256" key="2">
    <source>
        <dbReference type="ARBA" id="ARBA00022729"/>
    </source>
</evidence>
<evidence type="ECO:0000259" key="4">
    <source>
        <dbReference type="Pfam" id="PF08263"/>
    </source>
</evidence>
<name>A0ABR2QWD3_9ROSI</name>
<dbReference type="PANTHER" id="PTHR48060:SF21">
    <property type="entry name" value="L DOMAIN-LIKE PROTEIN"/>
    <property type="match status" value="1"/>
</dbReference>
<keyword evidence="1" id="KW-0433">Leucine-rich repeat</keyword>
<dbReference type="EMBL" id="JBBPBN010000030">
    <property type="protein sequence ID" value="KAK9004979.1"/>
    <property type="molecule type" value="Genomic_DNA"/>
</dbReference>
<feature type="domain" description="Leucine-rich repeat-containing N-terminal plant-type" evidence="4">
    <location>
        <begin position="13"/>
        <end position="51"/>
    </location>
</feature>
<dbReference type="PANTHER" id="PTHR48060">
    <property type="entry name" value="DNA DAMAGE-REPAIR/TOLERATION PROTEIN DRT100"/>
    <property type="match status" value="1"/>
</dbReference>
<gene>
    <name evidence="5" type="ORF">V6N11_042429</name>
</gene>
<dbReference type="InterPro" id="IPR013210">
    <property type="entry name" value="LRR_N_plant-typ"/>
</dbReference>
<dbReference type="Gene3D" id="3.80.10.10">
    <property type="entry name" value="Ribonuclease Inhibitor"/>
    <property type="match status" value="1"/>
</dbReference>
<protein>
    <recommendedName>
        <fullName evidence="4">Leucine-rich repeat-containing N-terminal plant-type domain-containing protein</fullName>
    </recommendedName>
</protein>
<keyword evidence="3" id="KW-0677">Repeat</keyword>
<evidence type="ECO:0000256" key="1">
    <source>
        <dbReference type="ARBA" id="ARBA00022614"/>
    </source>
</evidence>
<evidence type="ECO:0000313" key="6">
    <source>
        <dbReference type="Proteomes" id="UP001396334"/>
    </source>
</evidence>
<comment type="caution">
    <text evidence="5">The sequence shown here is derived from an EMBL/GenBank/DDBJ whole genome shotgun (WGS) entry which is preliminary data.</text>
</comment>
<reference evidence="5 6" key="1">
    <citation type="journal article" date="2024" name="G3 (Bethesda)">
        <title>Genome assembly of Hibiscus sabdariffa L. provides insights into metabolisms of medicinal natural products.</title>
        <authorList>
            <person name="Kim T."/>
        </authorList>
    </citation>
    <scope>NUCLEOTIDE SEQUENCE [LARGE SCALE GENOMIC DNA]</scope>
    <source>
        <strain evidence="5">TK-2024</strain>
        <tissue evidence="5">Old leaves</tissue>
    </source>
</reference>
<organism evidence="5 6">
    <name type="scientific">Hibiscus sabdariffa</name>
    <name type="common">roselle</name>
    <dbReference type="NCBI Taxonomy" id="183260"/>
    <lineage>
        <taxon>Eukaryota</taxon>
        <taxon>Viridiplantae</taxon>
        <taxon>Streptophyta</taxon>
        <taxon>Embryophyta</taxon>
        <taxon>Tracheophyta</taxon>
        <taxon>Spermatophyta</taxon>
        <taxon>Magnoliopsida</taxon>
        <taxon>eudicotyledons</taxon>
        <taxon>Gunneridae</taxon>
        <taxon>Pentapetalae</taxon>
        <taxon>rosids</taxon>
        <taxon>malvids</taxon>
        <taxon>Malvales</taxon>
        <taxon>Malvaceae</taxon>
        <taxon>Malvoideae</taxon>
        <taxon>Hibiscus</taxon>
    </lineage>
</organism>
<dbReference type="Proteomes" id="UP001396334">
    <property type="component" value="Unassembled WGS sequence"/>
</dbReference>
<dbReference type="Pfam" id="PF00560">
    <property type="entry name" value="LRR_1"/>
    <property type="match status" value="1"/>
</dbReference>
<dbReference type="InterPro" id="IPR032675">
    <property type="entry name" value="LRR_dom_sf"/>
</dbReference>